<accession>C4GDI1</accession>
<dbReference type="AlphaFoldDB" id="C4GDI1"/>
<keyword evidence="2" id="KW-1185">Reference proteome</keyword>
<sequence>MPCRLYNHYAKSPMIFANHKHRSDNAYTYFPNSWAMTSLT</sequence>
<organism evidence="1 2">
    <name type="scientific">Shuttleworthella satelles DSM 14600</name>
    <dbReference type="NCBI Taxonomy" id="626523"/>
    <lineage>
        <taxon>Bacteria</taxon>
        <taxon>Bacillati</taxon>
        <taxon>Bacillota</taxon>
        <taxon>Clostridia</taxon>
        <taxon>Lachnospirales</taxon>
        <taxon>Lachnospiraceae</taxon>
        <taxon>Shuttleworthella</taxon>
    </lineage>
</organism>
<reference evidence="1" key="1">
    <citation type="submission" date="2009-04" db="EMBL/GenBank/DDBJ databases">
        <authorList>
            <person name="Weinstock G."/>
            <person name="Sodergren E."/>
            <person name="Clifton S."/>
            <person name="Fulton L."/>
            <person name="Fulton B."/>
            <person name="Courtney L."/>
            <person name="Fronick C."/>
            <person name="Harrison M."/>
            <person name="Strong C."/>
            <person name="Farmer C."/>
            <person name="Delahaunty K."/>
            <person name="Markovic C."/>
            <person name="Hall O."/>
            <person name="Minx P."/>
            <person name="Tomlinson C."/>
            <person name="Mitreva M."/>
            <person name="Nelson J."/>
            <person name="Hou S."/>
            <person name="Wollam A."/>
            <person name="Pepin K.H."/>
            <person name="Johnson M."/>
            <person name="Bhonagiri V."/>
            <person name="Nash W.E."/>
            <person name="Warren W."/>
            <person name="Chinwalla A."/>
            <person name="Mardis E.R."/>
            <person name="Wilson R.K."/>
        </authorList>
    </citation>
    <scope>NUCLEOTIDE SEQUENCE [LARGE SCALE GENOMIC DNA]</scope>
    <source>
        <strain evidence="1">DSM 14600</strain>
    </source>
</reference>
<evidence type="ECO:0000313" key="1">
    <source>
        <dbReference type="EMBL" id="EEP27460.1"/>
    </source>
</evidence>
<comment type="caution">
    <text evidence="1">The sequence shown here is derived from an EMBL/GenBank/DDBJ whole genome shotgun (WGS) entry which is preliminary data.</text>
</comment>
<dbReference type="EMBL" id="ACIP02000007">
    <property type="protein sequence ID" value="EEP27460.1"/>
    <property type="molecule type" value="Genomic_DNA"/>
</dbReference>
<dbReference type="STRING" id="626523.GCWU000342_02154"/>
<evidence type="ECO:0000313" key="2">
    <source>
        <dbReference type="Proteomes" id="UP000003494"/>
    </source>
</evidence>
<gene>
    <name evidence="1" type="ORF">GCWU000342_02154</name>
</gene>
<name>C4GDI1_9FIRM</name>
<dbReference type="Proteomes" id="UP000003494">
    <property type="component" value="Unassembled WGS sequence"/>
</dbReference>
<proteinExistence type="predicted"/>
<protein>
    <submittedName>
        <fullName evidence="1">Uncharacterized protein</fullName>
    </submittedName>
</protein>
<dbReference type="HOGENOM" id="CLU_3296509_0_0_9"/>